<accession>A0ABD1J4A4</accession>
<dbReference type="AlphaFoldDB" id="A0ABD1J4A4"/>
<evidence type="ECO:0000256" key="1">
    <source>
        <dbReference type="SAM" id="MobiDB-lite"/>
    </source>
</evidence>
<dbReference type="PANTHER" id="PTHR34340:SF3">
    <property type="entry name" value="MELANOREGULIN"/>
    <property type="match status" value="1"/>
</dbReference>
<dbReference type="Pfam" id="PF15812">
    <property type="entry name" value="MREG"/>
    <property type="match status" value="1"/>
</dbReference>
<keyword evidence="3" id="KW-1185">Reference proteome</keyword>
<dbReference type="Proteomes" id="UP001591681">
    <property type="component" value="Unassembled WGS sequence"/>
</dbReference>
<organism evidence="2 3">
    <name type="scientific">Coilia grayii</name>
    <name type="common">Gray's grenadier anchovy</name>
    <dbReference type="NCBI Taxonomy" id="363190"/>
    <lineage>
        <taxon>Eukaryota</taxon>
        <taxon>Metazoa</taxon>
        <taxon>Chordata</taxon>
        <taxon>Craniata</taxon>
        <taxon>Vertebrata</taxon>
        <taxon>Euteleostomi</taxon>
        <taxon>Actinopterygii</taxon>
        <taxon>Neopterygii</taxon>
        <taxon>Teleostei</taxon>
        <taxon>Clupei</taxon>
        <taxon>Clupeiformes</taxon>
        <taxon>Clupeoidei</taxon>
        <taxon>Engraulidae</taxon>
        <taxon>Coilinae</taxon>
        <taxon>Coilia</taxon>
    </lineage>
</organism>
<evidence type="ECO:0000313" key="3">
    <source>
        <dbReference type="Proteomes" id="UP001591681"/>
    </source>
</evidence>
<dbReference type="EMBL" id="JBHFQA010000020">
    <property type="protein sequence ID" value="KAL2080946.1"/>
    <property type="molecule type" value="Genomic_DNA"/>
</dbReference>
<dbReference type="InterPro" id="IPR031638">
    <property type="entry name" value="Melanoregulin"/>
</dbReference>
<name>A0ABD1J4A4_9TELE</name>
<reference evidence="2 3" key="1">
    <citation type="submission" date="2024-09" db="EMBL/GenBank/DDBJ databases">
        <title>A chromosome-level genome assembly of Gray's grenadier anchovy, Coilia grayii.</title>
        <authorList>
            <person name="Fu Z."/>
        </authorList>
    </citation>
    <scope>NUCLEOTIDE SEQUENCE [LARGE SCALE GENOMIC DNA]</scope>
    <source>
        <strain evidence="2">G4</strain>
        <tissue evidence="2">Muscle</tissue>
    </source>
</reference>
<protein>
    <recommendedName>
        <fullName evidence="4">Melanoregulin</fullName>
    </recommendedName>
</protein>
<evidence type="ECO:0000313" key="2">
    <source>
        <dbReference type="EMBL" id="KAL2080946.1"/>
    </source>
</evidence>
<proteinExistence type="predicted"/>
<evidence type="ECO:0008006" key="4">
    <source>
        <dbReference type="Google" id="ProtNLM"/>
    </source>
</evidence>
<gene>
    <name evidence="2" type="ORF">ACEWY4_022799</name>
</gene>
<feature type="region of interest" description="Disordered" evidence="1">
    <location>
        <begin position="57"/>
        <end position="85"/>
    </location>
</feature>
<comment type="caution">
    <text evidence="2">The sequence shown here is derived from an EMBL/GenBank/DDBJ whole genome shotgun (WGS) entry which is preliminary data.</text>
</comment>
<dbReference type="PANTHER" id="PTHR34340">
    <property type="entry name" value="MELANOREGULIN"/>
    <property type="match status" value="1"/>
</dbReference>
<sequence>MGLVYACCRRNYEGGDREEKSAILQHESVNYQELPVPNLTEDHRVNDSVAADLSQEFLPGSEADPDIPRWRSPRSSANTDPESDDELQAFITMRNQTDKASEEWEKLNYDIHTLKCARREVSTRWKKILLLLGYEQEVDTLLSVNRQTALLESENLDKARALLQTIGEESGLFPPGIAANDRYVFVMDRLISLDSAEEFVQLAKEKYPKA</sequence>